<dbReference type="PANTHER" id="PTHR33744">
    <property type="entry name" value="CARBOHYDRATE DIACID REGULATOR"/>
    <property type="match status" value="1"/>
</dbReference>
<evidence type="ECO:0000256" key="1">
    <source>
        <dbReference type="ARBA" id="ARBA00006754"/>
    </source>
</evidence>
<feature type="domain" description="CdaR GGDEF-like" evidence="4">
    <location>
        <begin position="150"/>
        <end position="276"/>
    </location>
</feature>
<accession>A0A7Y0HXN7</accession>
<evidence type="ECO:0000259" key="2">
    <source>
        <dbReference type="Pfam" id="PF05651"/>
    </source>
</evidence>
<comment type="similarity">
    <text evidence="1">Belongs to the CdaR family.</text>
</comment>
<dbReference type="Pfam" id="PF17853">
    <property type="entry name" value="GGDEF_2"/>
    <property type="match status" value="1"/>
</dbReference>
<evidence type="ECO:0000313" key="5">
    <source>
        <dbReference type="EMBL" id="NMM98492.1"/>
    </source>
</evidence>
<evidence type="ECO:0000259" key="4">
    <source>
        <dbReference type="Pfam" id="PF17853"/>
    </source>
</evidence>
<dbReference type="RefSeq" id="WP_169241200.1">
    <property type="nucleotide sequence ID" value="NZ_JAAIIG010000005.1"/>
</dbReference>
<dbReference type="InterPro" id="IPR051448">
    <property type="entry name" value="CdaR-like_regulators"/>
</dbReference>
<dbReference type="Proteomes" id="UP000543419">
    <property type="component" value="Unassembled WGS sequence"/>
</dbReference>
<dbReference type="Pfam" id="PF05651">
    <property type="entry name" value="Diacid_rec"/>
    <property type="match status" value="1"/>
</dbReference>
<dbReference type="InterPro" id="IPR025736">
    <property type="entry name" value="PucR_C-HTH_dom"/>
</dbReference>
<dbReference type="AlphaFoldDB" id="A0A7Y0HXN7"/>
<dbReference type="InterPro" id="IPR042070">
    <property type="entry name" value="PucR_C-HTH_sf"/>
</dbReference>
<proteinExistence type="inferred from homology"/>
<name>A0A7Y0HXN7_9BIFI</name>
<dbReference type="InterPro" id="IPR008599">
    <property type="entry name" value="Diacid_rec"/>
</dbReference>
<evidence type="ECO:0000259" key="3">
    <source>
        <dbReference type="Pfam" id="PF13556"/>
    </source>
</evidence>
<gene>
    <name evidence="5" type="ORF">G1C97_1444</name>
</gene>
<reference evidence="5 6" key="1">
    <citation type="submission" date="2020-02" db="EMBL/GenBank/DDBJ databases">
        <title>Characterization of phylogenetic diversity of novel bifidobacterial species isolated in Czech ZOOs.</title>
        <authorList>
            <person name="Lugli G.A."/>
            <person name="Vera N.B."/>
            <person name="Ventura M."/>
        </authorList>
    </citation>
    <scope>NUCLEOTIDE SEQUENCE [LARGE SCALE GENOMIC DNA]</scope>
    <source>
        <strain evidence="5 6">DSM 109959</strain>
    </source>
</reference>
<sequence>MDIDPRIASTIVENIKGALSHDINFFDTNGHIIASTDPTRVDTDHEAARLAARTKQSVAVDAKHPFAGARDGINVPVMQGDAVIAVIGITGQRAEVEPFGNVIKKMTEILVRENMEQVSRFDRRMMAANLTNLLIAPQPDTGLIGYLTDTLSVDLTVPRVVAVGRLHVPQELRNRTVQRVGTVHNDITQDSTYDMVDRLMTDQPHSLYSIYGGEFRLILAADSSVVGSGTTAHREVLDRISQAVSQSTGYPLVFGVSEPVDAIADYREAYLQARSAELWLAFLHRQRNIAAGAETAVAVAPEISTGYPRTLDYDDSTLGMALCAIKDTTAERFSNRILDGLTEKEKDEAAVLFDAYTRHNGSIGHTAEELFLHKNTVQNRLNKIARATGYNPRDLGDYTLLALAFALRRLLKFWRTTP</sequence>
<protein>
    <submittedName>
        <fullName evidence="5">Sugar diacid recognition</fullName>
    </submittedName>
</protein>
<dbReference type="EMBL" id="JAAIIG010000005">
    <property type="protein sequence ID" value="NMM98492.1"/>
    <property type="molecule type" value="Genomic_DNA"/>
</dbReference>
<feature type="domain" description="PucR C-terminal helix-turn-helix" evidence="3">
    <location>
        <begin position="354"/>
        <end position="406"/>
    </location>
</feature>
<dbReference type="PANTHER" id="PTHR33744:SF15">
    <property type="entry name" value="CARBOHYDRATE DIACID REGULATOR"/>
    <property type="match status" value="1"/>
</dbReference>
<dbReference type="Gene3D" id="1.10.10.2840">
    <property type="entry name" value="PucR C-terminal helix-turn-helix domain"/>
    <property type="match status" value="1"/>
</dbReference>
<feature type="domain" description="Putative sugar diacid recognition" evidence="2">
    <location>
        <begin position="3"/>
        <end position="127"/>
    </location>
</feature>
<evidence type="ECO:0000313" key="6">
    <source>
        <dbReference type="Proteomes" id="UP000543419"/>
    </source>
</evidence>
<comment type="caution">
    <text evidence="5">The sequence shown here is derived from an EMBL/GenBank/DDBJ whole genome shotgun (WGS) entry which is preliminary data.</text>
</comment>
<dbReference type="Pfam" id="PF13556">
    <property type="entry name" value="HTH_30"/>
    <property type="match status" value="1"/>
</dbReference>
<organism evidence="5 6">
    <name type="scientific">Bifidobacterium olomucense</name>
    <dbReference type="NCBI Taxonomy" id="2675324"/>
    <lineage>
        <taxon>Bacteria</taxon>
        <taxon>Bacillati</taxon>
        <taxon>Actinomycetota</taxon>
        <taxon>Actinomycetes</taxon>
        <taxon>Bifidobacteriales</taxon>
        <taxon>Bifidobacteriaceae</taxon>
        <taxon>Bifidobacterium</taxon>
    </lineage>
</organism>
<keyword evidence="6" id="KW-1185">Reference proteome</keyword>
<dbReference type="InterPro" id="IPR041522">
    <property type="entry name" value="CdaR_GGDEF"/>
</dbReference>